<dbReference type="GO" id="GO:0006999">
    <property type="term" value="P:nuclear pore organization"/>
    <property type="evidence" value="ECO:0007669"/>
    <property type="project" value="TreeGrafter"/>
</dbReference>
<keyword evidence="3" id="KW-0811">Translocation</keyword>
<feature type="compositionally biased region" description="Low complexity" evidence="5">
    <location>
        <begin position="128"/>
        <end position="140"/>
    </location>
</feature>
<dbReference type="PANTHER" id="PTHR13000">
    <property type="entry name" value="NUCLEOPORIN P54"/>
    <property type="match status" value="1"/>
</dbReference>
<dbReference type="InterPro" id="IPR025712">
    <property type="entry name" value="Nup54_alpha-helical_dom"/>
</dbReference>
<feature type="compositionally biased region" description="Low complexity" evidence="5">
    <location>
        <begin position="180"/>
        <end position="213"/>
    </location>
</feature>
<dbReference type="GO" id="GO:0036228">
    <property type="term" value="P:protein localization to nuclear inner membrane"/>
    <property type="evidence" value="ECO:0007669"/>
    <property type="project" value="TreeGrafter"/>
</dbReference>
<dbReference type="EMBL" id="CAJPDR010000629">
    <property type="protein sequence ID" value="CAF9940939.1"/>
    <property type="molecule type" value="Genomic_DNA"/>
</dbReference>
<proteinExistence type="predicted"/>
<dbReference type="Gene3D" id="1.20.5.3600">
    <property type="match status" value="1"/>
</dbReference>
<evidence type="ECO:0000256" key="4">
    <source>
        <dbReference type="ARBA" id="ARBA00023242"/>
    </source>
</evidence>
<keyword evidence="3" id="KW-0906">Nuclear pore complex</keyword>
<dbReference type="GO" id="GO:0044613">
    <property type="term" value="C:nuclear pore central transport channel"/>
    <property type="evidence" value="ECO:0007669"/>
    <property type="project" value="TreeGrafter"/>
</dbReference>
<evidence type="ECO:0000313" key="7">
    <source>
        <dbReference type="EMBL" id="CAF9940939.1"/>
    </source>
</evidence>
<dbReference type="GO" id="GO:0006607">
    <property type="term" value="P:NLS-bearing protein import into nucleus"/>
    <property type="evidence" value="ECO:0007669"/>
    <property type="project" value="TreeGrafter"/>
</dbReference>
<evidence type="ECO:0000256" key="2">
    <source>
        <dbReference type="ARBA" id="ARBA00022448"/>
    </source>
</evidence>
<feature type="compositionally biased region" description="Polar residues" evidence="5">
    <location>
        <begin position="1"/>
        <end position="34"/>
    </location>
</feature>
<dbReference type="Pfam" id="PF18570">
    <property type="entry name" value="Nup54_57_C"/>
    <property type="match status" value="1"/>
</dbReference>
<reference evidence="7" key="1">
    <citation type="submission" date="2021-03" db="EMBL/GenBank/DDBJ databases">
        <authorList>
            <person name="Tagirdzhanova G."/>
        </authorList>
    </citation>
    <scope>NUCLEOTIDE SEQUENCE</scope>
</reference>
<comment type="subcellular location">
    <subcellularLocation>
        <location evidence="1">Nucleus</location>
        <location evidence="1">Nuclear pore complex</location>
    </subcellularLocation>
</comment>
<evidence type="ECO:0000256" key="3">
    <source>
        <dbReference type="ARBA" id="ARBA00023132"/>
    </source>
</evidence>
<feature type="compositionally biased region" description="Polar residues" evidence="5">
    <location>
        <begin position="94"/>
        <end position="105"/>
    </location>
</feature>
<dbReference type="GO" id="GO:0017056">
    <property type="term" value="F:structural constituent of nuclear pore"/>
    <property type="evidence" value="ECO:0007669"/>
    <property type="project" value="TreeGrafter"/>
</dbReference>
<gene>
    <name evidence="7" type="ORF">ALECFALPRED_008906</name>
</gene>
<sequence>MSSLFGQPTSSLFGNNNNHQQQNTSKPSLFGSLNTSTTTSQPQQGGVFGSTATSQPQQEAGLFGSTPISQPQQGGLFGSTAAPQSQQGGGLFASLNTNAPVSQEQQGGGLFGRITAPQQTGGGLFGSTQPQQQGGLFGPTQQPPPPPPPQQQGGGLFGSQQQQPQQGGSLFGGLGATTSQQPQQQNQQQQGSSLFGNVGQPAQQQQQNQQPGSVFVQTHGSIFENENAPRQKPVLAQIELAYSKWNPQNPATHFQSYLYNTVPPEQAPFYGPTAQDDEAKWEEALNKKPSPGAIPVLVKGFREIGTRMNMQLQALHTLGGRLHEINSGLSKLLQKHELSISVRAAECRRKHLRFSHQCLGLAAKTQVLRNRGYAMDGPEEELRNKLLLLERSLLDPALNGRSEEIWARMVSVRERGRLLQREFEKAGRGLGQEQGQVVDEQVMRRVKKILEDYSSQLGGLTKELTQLQKDWAEWEQSKPLAITNGVGR</sequence>
<dbReference type="InterPro" id="IPR024864">
    <property type="entry name" value="Nup54/Nup57/Nup44"/>
</dbReference>
<keyword evidence="3" id="KW-0509">mRNA transport</keyword>
<protein>
    <recommendedName>
        <fullName evidence="6">Nucleoporin Nup54 alpha-helical domain-containing protein</fullName>
    </recommendedName>
</protein>
<accession>A0A8H3PIB4</accession>
<dbReference type="PANTHER" id="PTHR13000:SF0">
    <property type="entry name" value="NUCLEOPORIN P54"/>
    <property type="match status" value="1"/>
</dbReference>
<keyword evidence="4" id="KW-0539">Nucleus</keyword>
<dbReference type="Pfam" id="PF13874">
    <property type="entry name" value="Nup54"/>
    <property type="match status" value="1"/>
</dbReference>
<dbReference type="OrthoDB" id="6162375at2759"/>
<feature type="compositionally biased region" description="Low complexity" evidence="5">
    <location>
        <begin position="158"/>
        <end position="168"/>
    </location>
</feature>
<keyword evidence="3" id="KW-0653">Protein transport</keyword>
<evidence type="ECO:0000313" key="8">
    <source>
        <dbReference type="Proteomes" id="UP000664203"/>
    </source>
</evidence>
<dbReference type="Pfam" id="PF13634">
    <property type="entry name" value="Nucleoporin_FG"/>
    <property type="match status" value="2"/>
</dbReference>
<feature type="region of interest" description="Disordered" evidence="5">
    <location>
        <begin position="1"/>
        <end position="213"/>
    </location>
</feature>
<name>A0A8H3PIB4_9LECA</name>
<evidence type="ECO:0000256" key="5">
    <source>
        <dbReference type="SAM" id="MobiDB-lite"/>
    </source>
</evidence>
<organism evidence="7 8">
    <name type="scientific">Alectoria fallacina</name>
    <dbReference type="NCBI Taxonomy" id="1903189"/>
    <lineage>
        <taxon>Eukaryota</taxon>
        <taxon>Fungi</taxon>
        <taxon>Dikarya</taxon>
        <taxon>Ascomycota</taxon>
        <taxon>Pezizomycotina</taxon>
        <taxon>Lecanoromycetes</taxon>
        <taxon>OSLEUM clade</taxon>
        <taxon>Lecanoromycetidae</taxon>
        <taxon>Lecanorales</taxon>
        <taxon>Lecanorineae</taxon>
        <taxon>Parmeliaceae</taxon>
        <taxon>Alectoria</taxon>
    </lineage>
</organism>
<comment type="caution">
    <text evidence="7">The sequence shown here is derived from an EMBL/GenBank/DDBJ whole genome shotgun (WGS) entry which is preliminary data.</text>
</comment>
<keyword evidence="2" id="KW-0813">Transport</keyword>
<keyword evidence="8" id="KW-1185">Reference proteome</keyword>
<dbReference type="Gene3D" id="1.20.5.490">
    <property type="entry name" value="Single helix bin"/>
    <property type="match status" value="1"/>
</dbReference>
<evidence type="ECO:0000256" key="1">
    <source>
        <dbReference type="ARBA" id="ARBA00004567"/>
    </source>
</evidence>
<dbReference type="InterPro" id="IPR025574">
    <property type="entry name" value="Nucleoporin_FG_rpt"/>
</dbReference>
<dbReference type="AlphaFoldDB" id="A0A8H3PIB4"/>
<dbReference type="Proteomes" id="UP000664203">
    <property type="component" value="Unassembled WGS sequence"/>
</dbReference>
<feature type="compositionally biased region" description="Pro residues" evidence="5">
    <location>
        <begin position="141"/>
        <end position="150"/>
    </location>
</feature>
<evidence type="ECO:0000259" key="6">
    <source>
        <dbReference type="Pfam" id="PF13874"/>
    </source>
</evidence>
<feature type="domain" description="Nucleoporin Nup54 alpha-helical" evidence="6">
    <location>
        <begin position="274"/>
        <end position="409"/>
    </location>
</feature>